<dbReference type="EMBL" id="JAUSTP010000004">
    <property type="protein sequence ID" value="MDQ0189099.1"/>
    <property type="molecule type" value="Genomic_DNA"/>
</dbReference>
<feature type="domain" description="Aminotransferase class I/classII large" evidence="3">
    <location>
        <begin position="23"/>
        <end position="353"/>
    </location>
</feature>
<name>A0ABT9XFN0_9BACL</name>
<keyword evidence="2" id="KW-0663">Pyridoxal phosphate</keyword>
<proteinExistence type="predicted"/>
<dbReference type="Pfam" id="PF00155">
    <property type="entry name" value="Aminotran_1_2"/>
    <property type="match status" value="1"/>
</dbReference>
<comment type="caution">
    <text evidence="4">The sequence shown here is derived from an EMBL/GenBank/DDBJ whole genome shotgun (WGS) entry which is preliminary data.</text>
</comment>
<dbReference type="EC" id="4.1.1.81" evidence="4"/>
<sequence length="363" mass="40638">MTLHQHGGRVYDYARALGVPLHDIMDFSANINPLGPPDSVMKAVLRALDEIRHYPDASARAVKTVLVRKYGVAPAQLLCGNGASEVLDLLFRAILPRRTFVLEPAFSEYRAAAHRSASVVKSVPLPLESGGSLPLAEIDRQVRAGDMVVINNPHNPTGKVWPRTQWHPWVVDWNRRGVFVLFDESFIDFLPEPLPYTALPEAARLDHLLVVRSATKMYAIPGLRFGFAVGAAPLFAKIERERDGWSVNHLAQAAAAAAYQDTDFERKTWAWLAAAHQQVGTFWRGRPEVAFFPPSVNYFLVKFQDMQCSGRIQTGLRRLGMFVRPCSDFAHLDGRYIRIAIRSPEENHRLQEAVLTLLLGQDA</sequence>
<keyword evidence="4" id="KW-0456">Lyase</keyword>
<evidence type="ECO:0000259" key="3">
    <source>
        <dbReference type="Pfam" id="PF00155"/>
    </source>
</evidence>
<dbReference type="Gene3D" id="3.40.640.10">
    <property type="entry name" value="Type I PLP-dependent aspartate aminotransferase-like (Major domain)"/>
    <property type="match status" value="1"/>
</dbReference>
<organism evidence="4 5">
    <name type="scientific">Alicyclobacillus cycloheptanicus</name>
    <dbReference type="NCBI Taxonomy" id="1457"/>
    <lineage>
        <taxon>Bacteria</taxon>
        <taxon>Bacillati</taxon>
        <taxon>Bacillota</taxon>
        <taxon>Bacilli</taxon>
        <taxon>Bacillales</taxon>
        <taxon>Alicyclobacillaceae</taxon>
        <taxon>Alicyclobacillus</taxon>
    </lineage>
</organism>
<evidence type="ECO:0000313" key="4">
    <source>
        <dbReference type="EMBL" id="MDQ0189099.1"/>
    </source>
</evidence>
<dbReference type="PANTHER" id="PTHR42885">
    <property type="entry name" value="HISTIDINOL-PHOSPHATE AMINOTRANSFERASE-RELATED"/>
    <property type="match status" value="1"/>
</dbReference>
<dbReference type="Gene3D" id="3.90.1150.10">
    <property type="entry name" value="Aspartate Aminotransferase, domain 1"/>
    <property type="match status" value="1"/>
</dbReference>
<dbReference type="PANTHER" id="PTHR42885:SF1">
    <property type="entry name" value="THREONINE-PHOSPHATE DECARBOXYLASE"/>
    <property type="match status" value="1"/>
</dbReference>
<accession>A0ABT9XFN0</accession>
<dbReference type="GO" id="GO:0048472">
    <property type="term" value="F:threonine-phosphate decarboxylase activity"/>
    <property type="evidence" value="ECO:0007669"/>
    <property type="project" value="UniProtKB-EC"/>
</dbReference>
<reference evidence="4 5" key="1">
    <citation type="submission" date="2023-07" db="EMBL/GenBank/DDBJ databases">
        <title>Genomic Encyclopedia of Type Strains, Phase IV (KMG-IV): sequencing the most valuable type-strain genomes for metagenomic binning, comparative biology and taxonomic classification.</title>
        <authorList>
            <person name="Goeker M."/>
        </authorList>
    </citation>
    <scope>NUCLEOTIDE SEQUENCE [LARGE SCALE GENOMIC DNA]</scope>
    <source>
        <strain evidence="4 5">DSM 4006</strain>
    </source>
</reference>
<dbReference type="InterPro" id="IPR015422">
    <property type="entry name" value="PyrdxlP-dep_Trfase_small"/>
</dbReference>
<protein>
    <submittedName>
        <fullName evidence="4">Threonine-phosphate decarboxylase</fullName>
        <ecNumber evidence="4">4.1.1.81</ecNumber>
    </submittedName>
</protein>
<dbReference type="InterPro" id="IPR004839">
    <property type="entry name" value="Aminotransferase_I/II_large"/>
</dbReference>
<gene>
    <name evidence="4" type="ORF">J2S03_000915</name>
</gene>
<dbReference type="RefSeq" id="WP_274454893.1">
    <property type="nucleotide sequence ID" value="NZ_CP067097.1"/>
</dbReference>
<dbReference type="Proteomes" id="UP001232973">
    <property type="component" value="Unassembled WGS sequence"/>
</dbReference>
<dbReference type="SUPFAM" id="SSF53383">
    <property type="entry name" value="PLP-dependent transferases"/>
    <property type="match status" value="1"/>
</dbReference>
<dbReference type="InterPro" id="IPR015424">
    <property type="entry name" value="PyrdxlP-dep_Trfase"/>
</dbReference>
<dbReference type="InterPro" id="IPR015421">
    <property type="entry name" value="PyrdxlP-dep_Trfase_major"/>
</dbReference>
<keyword evidence="5" id="KW-1185">Reference proteome</keyword>
<dbReference type="CDD" id="cd00609">
    <property type="entry name" value="AAT_like"/>
    <property type="match status" value="1"/>
</dbReference>
<evidence type="ECO:0000256" key="2">
    <source>
        <dbReference type="ARBA" id="ARBA00022898"/>
    </source>
</evidence>
<evidence type="ECO:0000256" key="1">
    <source>
        <dbReference type="ARBA" id="ARBA00001933"/>
    </source>
</evidence>
<evidence type="ECO:0000313" key="5">
    <source>
        <dbReference type="Proteomes" id="UP001232973"/>
    </source>
</evidence>
<comment type="cofactor">
    <cofactor evidence="1">
        <name>pyridoxal 5'-phosphate</name>
        <dbReference type="ChEBI" id="CHEBI:597326"/>
    </cofactor>
</comment>